<evidence type="ECO:0000313" key="3">
    <source>
        <dbReference type="Proteomes" id="UP001162131"/>
    </source>
</evidence>
<accession>A0AAU9K9X3</accession>
<keyword evidence="3" id="KW-1185">Reference proteome</keyword>
<sequence>MSIEEENPESFEKALTKDEMDKEALYMQRKKHKVLTAAVNSCCHWALIIAIIVILVSHWGDECDQPIRAWLIVYAAFSGFGTSFALLFELIIHEKLLERVWVHILYVSFYTLSILFFITWLILGTIWIWWDDSCQEKFWTAWALTIAILAVQYFMLIVCGCSGLFAVIMVVCLGKGRIIIKKKSLTQNSES</sequence>
<reference evidence="2" key="1">
    <citation type="submission" date="2021-09" db="EMBL/GenBank/DDBJ databases">
        <authorList>
            <consortium name="AG Swart"/>
            <person name="Singh M."/>
            <person name="Singh A."/>
            <person name="Seah K."/>
            <person name="Emmerich C."/>
        </authorList>
    </citation>
    <scope>NUCLEOTIDE SEQUENCE</scope>
    <source>
        <strain evidence="2">ATCC30299</strain>
    </source>
</reference>
<dbReference type="EMBL" id="CAJZBQ010000060">
    <property type="protein sequence ID" value="CAG9334766.1"/>
    <property type="molecule type" value="Genomic_DNA"/>
</dbReference>
<feature type="transmembrane region" description="Helical" evidence="1">
    <location>
        <begin position="34"/>
        <end position="59"/>
    </location>
</feature>
<keyword evidence="1" id="KW-1133">Transmembrane helix</keyword>
<dbReference type="AlphaFoldDB" id="A0AAU9K9X3"/>
<protein>
    <recommendedName>
        <fullName evidence="4">Transmembrane protein</fullName>
    </recommendedName>
</protein>
<gene>
    <name evidence="2" type="ORF">BSTOLATCC_MIC62351</name>
</gene>
<feature type="transmembrane region" description="Helical" evidence="1">
    <location>
        <begin position="104"/>
        <end position="130"/>
    </location>
</feature>
<feature type="transmembrane region" description="Helical" evidence="1">
    <location>
        <begin position="142"/>
        <end position="173"/>
    </location>
</feature>
<organism evidence="2 3">
    <name type="scientific">Blepharisma stoltei</name>
    <dbReference type="NCBI Taxonomy" id="1481888"/>
    <lineage>
        <taxon>Eukaryota</taxon>
        <taxon>Sar</taxon>
        <taxon>Alveolata</taxon>
        <taxon>Ciliophora</taxon>
        <taxon>Postciliodesmatophora</taxon>
        <taxon>Heterotrichea</taxon>
        <taxon>Heterotrichida</taxon>
        <taxon>Blepharismidae</taxon>
        <taxon>Blepharisma</taxon>
    </lineage>
</organism>
<keyword evidence="1" id="KW-0472">Membrane</keyword>
<dbReference type="Proteomes" id="UP001162131">
    <property type="component" value="Unassembled WGS sequence"/>
</dbReference>
<evidence type="ECO:0000313" key="2">
    <source>
        <dbReference type="EMBL" id="CAG9334766.1"/>
    </source>
</evidence>
<evidence type="ECO:0000256" key="1">
    <source>
        <dbReference type="SAM" id="Phobius"/>
    </source>
</evidence>
<proteinExistence type="predicted"/>
<comment type="caution">
    <text evidence="2">The sequence shown here is derived from an EMBL/GenBank/DDBJ whole genome shotgun (WGS) entry which is preliminary data.</text>
</comment>
<name>A0AAU9K9X3_9CILI</name>
<keyword evidence="1" id="KW-0812">Transmembrane</keyword>
<feature type="transmembrane region" description="Helical" evidence="1">
    <location>
        <begin position="71"/>
        <end position="92"/>
    </location>
</feature>
<evidence type="ECO:0008006" key="4">
    <source>
        <dbReference type="Google" id="ProtNLM"/>
    </source>
</evidence>